<keyword evidence="4" id="KW-1185">Reference proteome</keyword>
<accession>A0A9Q1JYJ6</accession>
<organism evidence="3 4">
    <name type="scientific">Carnegiea gigantea</name>
    <dbReference type="NCBI Taxonomy" id="171969"/>
    <lineage>
        <taxon>Eukaryota</taxon>
        <taxon>Viridiplantae</taxon>
        <taxon>Streptophyta</taxon>
        <taxon>Embryophyta</taxon>
        <taxon>Tracheophyta</taxon>
        <taxon>Spermatophyta</taxon>
        <taxon>Magnoliopsida</taxon>
        <taxon>eudicotyledons</taxon>
        <taxon>Gunneridae</taxon>
        <taxon>Pentapetalae</taxon>
        <taxon>Caryophyllales</taxon>
        <taxon>Cactineae</taxon>
        <taxon>Cactaceae</taxon>
        <taxon>Cactoideae</taxon>
        <taxon>Echinocereeae</taxon>
        <taxon>Carnegiea</taxon>
    </lineage>
</organism>
<proteinExistence type="predicted"/>
<protein>
    <submittedName>
        <fullName evidence="3">Uncharacterized protein</fullName>
    </submittedName>
</protein>
<feature type="transmembrane region" description="Helical" evidence="2">
    <location>
        <begin position="133"/>
        <end position="154"/>
    </location>
</feature>
<feature type="region of interest" description="Disordered" evidence="1">
    <location>
        <begin position="1"/>
        <end position="33"/>
    </location>
</feature>
<evidence type="ECO:0000313" key="4">
    <source>
        <dbReference type="Proteomes" id="UP001153076"/>
    </source>
</evidence>
<keyword evidence="2" id="KW-0812">Transmembrane</keyword>
<evidence type="ECO:0000313" key="3">
    <source>
        <dbReference type="EMBL" id="KAJ8433478.1"/>
    </source>
</evidence>
<sequence length="194" mass="20224">MVQDWTGPKTGPDRPGLDRTEAFRSAKSPPPSHPFPSLLLPFSVLGARCSLAGGSCSEAVPFSSPSSLAPCCLAGQTASGLLLAHSCSSAVFCSSSTSESQSSLGLCSIGGGVDCEFVNCDIVLEIWTNFTNLWLAVLIRNCLGFMTLALIFLVPNVNQSDAMVPPDILGSKSSSKSDADKESQLVPLAEKIAI</sequence>
<dbReference type="Proteomes" id="UP001153076">
    <property type="component" value="Unassembled WGS sequence"/>
</dbReference>
<feature type="compositionally biased region" description="Basic and acidic residues" evidence="1">
    <location>
        <begin position="11"/>
        <end position="24"/>
    </location>
</feature>
<evidence type="ECO:0000256" key="1">
    <source>
        <dbReference type="SAM" id="MobiDB-lite"/>
    </source>
</evidence>
<gene>
    <name evidence="3" type="ORF">Cgig2_004416</name>
</gene>
<dbReference type="AlphaFoldDB" id="A0A9Q1JYJ6"/>
<keyword evidence="2" id="KW-0472">Membrane</keyword>
<comment type="caution">
    <text evidence="3">The sequence shown here is derived from an EMBL/GenBank/DDBJ whole genome shotgun (WGS) entry which is preliminary data.</text>
</comment>
<dbReference type="EMBL" id="JAKOGI010000535">
    <property type="protein sequence ID" value="KAJ8433478.1"/>
    <property type="molecule type" value="Genomic_DNA"/>
</dbReference>
<reference evidence="3" key="1">
    <citation type="submission" date="2022-04" db="EMBL/GenBank/DDBJ databases">
        <title>Carnegiea gigantea Genome sequencing and assembly v2.</title>
        <authorList>
            <person name="Copetti D."/>
            <person name="Sanderson M.J."/>
            <person name="Burquez A."/>
            <person name="Wojciechowski M.F."/>
        </authorList>
    </citation>
    <scope>NUCLEOTIDE SEQUENCE</scope>
    <source>
        <strain evidence="3">SGP5-SGP5p</strain>
        <tissue evidence="3">Aerial part</tissue>
    </source>
</reference>
<name>A0A9Q1JYJ6_9CARY</name>
<keyword evidence="2" id="KW-1133">Transmembrane helix</keyword>
<evidence type="ECO:0000256" key="2">
    <source>
        <dbReference type="SAM" id="Phobius"/>
    </source>
</evidence>